<accession>A0A5D0R2U5</accession>
<dbReference type="OrthoDB" id="1096411at2"/>
<evidence type="ECO:0000256" key="1">
    <source>
        <dbReference type="ARBA" id="ARBA00023015"/>
    </source>
</evidence>
<keyword evidence="3" id="KW-0804">Transcription</keyword>
<dbReference type="PANTHER" id="PTHR43280">
    <property type="entry name" value="ARAC-FAMILY TRANSCRIPTIONAL REGULATOR"/>
    <property type="match status" value="1"/>
</dbReference>
<name>A0A5D0R2U5_9FLAO</name>
<comment type="caution">
    <text evidence="5">The sequence shown here is derived from an EMBL/GenBank/DDBJ whole genome shotgun (WGS) entry which is preliminary data.</text>
</comment>
<dbReference type="Proteomes" id="UP000323720">
    <property type="component" value="Unassembled WGS sequence"/>
</dbReference>
<dbReference type="SUPFAM" id="SSF51215">
    <property type="entry name" value="Regulatory protein AraC"/>
    <property type="match status" value="1"/>
</dbReference>
<keyword evidence="2" id="KW-0238">DNA-binding</keyword>
<sequence length="291" mass="33662">MAIVKTYQNVNNEIDSISFGISKMEDIYTKRNGKVDEPHRHNYYTVLIVNKAKGQHKIDFNSYELSNKQIYFVAPGQVHQVIEKEKSFGFAMTFSNHFLIENSIQLSFIESLNLFQNYGQNPPLTPSDKQFEKIEQFSIQIFNIFNSETNMKFLSIGAYLKLLLIECNNICVINPIESDADNTGENLIRAFKKEVENNYKKEHSSTFYANQLHITPDHLNRTVKSKIGKTAKDYIQARIITEAKRLLYFTEFSNKEIGYELGFNEPANFSAFFKKHTQLSPSNFKKAEITS</sequence>
<dbReference type="PANTHER" id="PTHR43280:SF32">
    <property type="entry name" value="TRANSCRIPTIONAL REGULATORY PROTEIN"/>
    <property type="match status" value="1"/>
</dbReference>
<feature type="domain" description="HTH araC/xylS-type" evidence="4">
    <location>
        <begin position="189"/>
        <end position="287"/>
    </location>
</feature>
<dbReference type="EMBL" id="VSKK01000004">
    <property type="protein sequence ID" value="TYB75893.1"/>
    <property type="molecule type" value="Genomic_DNA"/>
</dbReference>
<dbReference type="InterPro" id="IPR014710">
    <property type="entry name" value="RmlC-like_jellyroll"/>
</dbReference>
<dbReference type="InterPro" id="IPR018060">
    <property type="entry name" value="HTH_AraC"/>
</dbReference>
<dbReference type="Pfam" id="PF12833">
    <property type="entry name" value="HTH_18"/>
    <property type="match status" value="1"/>
</dbReference>
<protein>
    <submittedName>
        <fullName evidence="5">AraC family transcriptional regulator</fullName>
    </submittedName>
</protein>
<dbReference type="PROSITE" id="PS01124">
    <property type="entry name" value="HTH_ARAC_FAMILY_2"/>
    <property type="match status" value="1"/>
</dbReference>
<dbReference type="RefSeq" id="WP_148404971.1">
    <property type="nucleotide sequence ID" value="NZ_VSKK01000004.1"/>
</dbReference>
<dbReference type="Gene3D" id="2.60.120.10">
    <property type="entry name" value="Jelly Rolls"/>
    <property type="match status" value="1"/>
</dbReference>
<dbReference type="Gene3D" id="1.10.10.60">
    <property type="entry name" value="Homeodomain-like"/>
    <property type="match status" value="1"/>
</dbReference>
<dbReference type="GO" id="GO:0003700">
    <property type="term" value="F:DNA-binding transcription factor activity"/>
    <property type="evidence" value="ECO:0007669"/>
    <property type="project" value="InterPro"/>
</dbReference>
<organism evidence="5 6">
    <name type="scientific">Bizionia myxarmorum</name>
    <dbReference type="NCBI Taxonomy" id="291186"/>
    <lineage>
        <taxon>Bacteria</taxon>
        <taxon>Pseudomonadati</taxon>
        <taxon>Bacteroidota</taxon>
        <taxon>Flavobacteriia</taxon>
        <taxon>Flavobacteriales</taxon>
        <taxon>Flavobacteriaceae</taxon>
        <taxon>Bizionia</taxon>
    </lineage>
</organism>
<reference evidence="5 6" key="1">
    <citation type="submission" date="2019-08" db="EMBL/GenBank/DDBJ databases">
        <title>Genomes of Antarctic Bizionia species.</title>
        <authorList>
            <person name="Bowman J.P."/>
        </authorList>
    </citation>
    <scope>NUCLEOTIDE SEQUENCE [LARGE SCALE GENOMIC DNA]</scope>
    <source>
        <strain evidence="5 6">ADA-4</strain>
    </source>
</reference>
<dbReference type="AlphaFoldDB" id="A0A5D0R2U5"/>
<evidence type="ECO:0000259" key="4">
    <source>
        <dbReference type="PROSITE" id="PS01124"/>
    </source>
</evidence>
<dbReference type="SMART" id="SM00342">
    <property type="entry name" value="HTH_ARAC"/>
    <property type="match status" value="1"/>
</dbReference>
<evidence type="ECO:0000313" key="5">
    <source>
        <dbReference type="EMBL" id="TYB75893.1"/>
    </source>
</evidence>
<gene>
    <name evidence="5" type="ORF">ES674_13830</name>
</gene>
<evidence type="ECO:0000256" key="2">
    <source>
        <dbReference type="ARBA" id="ARBA00023125"/>
    </source>
</evidence>
<proteinExistence type="predicted"/>
<evidence type="ECO:0000313" key="6">
    <source>
        <dbReference type="Proteomes" id="UP000323720"/>
    </source>
</evidence>
<dbReference type="InterPro" id="IPR037923">
    <property type="entry name" value="HTH-like"/>
</dbReference>
<dbReference type="GO" id="GO:0043565">
    <property type="term" value="F:sequence-specific DNA binding"/>
    <property type="evidence" value="ECO:0007669"/>
    <property type="project" value="InterPro"/>
</dbReference>
<dbReference type="SUPFAM" id="SSF46689">
    <property type="entry name" value="Homeodomain-like"/>
    <property type="match status" value="1"/>
</dbReference>
<dbReference type="InterPro" id="IPR009057">
    <property type="entry name" value="Homeodomain-like_sf"/>
</dbReference>
<keyword evidence="6" id="KW-1185">Reference proteome</keyword>
<keyword evidence="1" id="KW-0805">Transcription regulation</keyword>
<evidence type="ECO:0000256" key="3">
    <source>
        <dbReference type="ARBA" id="ARBA00023163"/>
    </source>
</evidence>